<evidence type="ECO:0000313" key="1">
    <source>
        <dbReference type="EMBL" id="CPA01068.1"/>
    </source>
</evidence>
<accession>A0A916LGF3</accession>
<dbReference type="Proteomes" id="UP000039021">
    <property type="component" value="Unassembled WGS sequence"/>
</dbReference>
<reference evidence="2" key="1">
    <citation type="submission" date="2015-03" db="EMBL/GenBank/DDBJ databases">
        <authorList>
            <consortium name="Pathogen Informatics"/>
        </authorList>
    </citation>
    <scope>NUCLEOTIDE SEQUENCE [LARGE SCALE GENOMIC DNA]</scope>
    <source>
        <strain evidence="2">N09902308</strain>
    </source>
</reference>
<organism evidence="1 2">
    <name type="scientific">Mycobacterium tuberculosis</name>
    <dbReference type="NCBI Taxonomy" id="1773"/>
    <lineage>
        <taxon>Bacteria</taxon>
        <taxon>Bacillati</taxon>
        <taxon>Actinomycetota</taxon>
        <taxon>Actinomycetes</taxon>
        <taxon>Mycobacteriales</taxon>
        <taxon>Mycobacteriaceae</taxon>
        <taxon>Mycobacterium</taxon>
        <taxon>Mycobacterium tuberculosis complex</taxon>
    </lineage>
</organism>
<protein>
    <submittedName>
        <fullName evidence="1">Uncharacterized protein</fullName>
    </submittedName>
</protein>
<dbReference type="EMBL" id="CSBK01002611">
    <property type="protein sequence ID" value="CPA01068.1"/>
    <property type="molecule type" value="Genomic_DNA"/>
</dbReference>
<gene>
    <name evidence="1" type="ORF">ERS007739_04312</name>
</gene>
<sequence length="36" mass="3938">MSVIPAGPSTRSSMIWYSGASSMRETMTPKTSMAWL</sequence>
<comment type="caution">
    <text evidence="1">The sequence shown here is derived from an EMBL/GenBank/DDBJ whole genome shotgun (WGS) entry which is preliminary data.</text>
</comment>
<proteinExistence type="predicted"/>
<name>A0A916LGF3_MYCTX</name>
<dbReference type="AlphaFoldDB" id="A0A916LGF3"/>
<evidence type="ECO:0000313" key="2">
    <source>
        <dbReference type="Proteomes" id="UP000039021"/>
    </source>
</evidence>